<accession>E1R922</accession>
<proteinExistence type="predicted"/>
<dbReference type="KEGG" id="ssm:Spirs_3906"/>
<evidence type="ECO:0000256" key="1">
    <source>
        <dbReference type="SAM" id="SignalP"/>
    </source>
</evidence>
<evidence type="ECO:0000313" key="2">
    <source>
        <dbReference type="EMBL" id="ADK82991.1"/>
    </source>
</evidence>
<sequence>MKSRRLSALLLAVCMMAMSLSAQEISEKKDIAVFSLSYADWSIPSGALGLVDQAIQNVFVGLGRFNIYGMTYRLEAGDIQSFIDQVKKYKEENVEIPEEVRLGEATFTEADFNKLVGSFIVVIPVMSYYDVRYDEDSYEADIQTSFTFVNVEEGKAFASFQIDTSGSGDSQKEAIKGAADAIPMQLQYELRSVPEFQLKTGIIDIIGKEYIIEFGRNMGVQVGDEFAIVETRVLPSGRQMSKETGLIVVKSVDEEISSTRVRYSNGRPNVGEQLKEIPRLGVELSGYLDILQSSDSDEEILAIAGLRSVGSRGFYSLRPVVGVEVPLGDSFAIWFPVNAYVGAEANWMFGRLSINPSAVVGAGFLVPINGDEDYEYFSSIGFTGLVEAQYLFKQNMKFFLRTGYTFYQALVLEDINPNDYNGLVLGGGLTFKL</sequence>
<dbReference type="HOGENOM" id="CLU_047252_0_0_12"/>
<feature type="chain" id="PRO_5003150777" evidence="1">
    <location>
        <begin position="23"/>
        <end position="433"/>
    </location>
</feature>
<reference evidence="2 3" key="1">
    <citation type="journal article" date="2010" name="Stand. Genomic Sci.">
        <title>Complete genome sequence of Spirochaeta smaragdinae type strain (SEBR 4228).</title>
        <authorList>
            <person name="Mavromatis K."/>
            <person name="Yasawong M."/>
            <person name="Chertkov O."/>
            <person name="Lapidus A."/>
            <person name="Lucas S."/>
            <person name="Nolan M."/>
            <person name="Del Rio T.G."/>
            <person name="Tice H."/>
            <person name="Cheng J.F."/>
            <person name="Pitluck S."/>
            <person name="Liolios K."/>
            <person name="Ivanova N."/>
            <person name="Tapia R."/>
            <person name="Han C."/>
            <person name="Bruce D."/>
            <person name="Goodwin L."/>
            <person name="Pati A."/>
            <person name="Chen A."/>
            <person name="Palaniappan K."/>
            <person name="Land M."/>
            <person name="Hauser L."/>
            <person name="Chang Y.J."/>
            <person name="Jeffries C.D."/>
            <person name="Detter J.C."/>
            <person name="Rohde M."/>
            <person name="Brambilla E."/>
            <person name="Spring S."/>
            <person name="Goker M."/>
            <person name="Sikorski J."/>
            <person name="Woyke T."/>
            <person name="Bristow J."/>
            <person name="Eisen J.A."/>
            <person name="Markowitz V."/>
            <person name="Hugenholtz P."/>
            <person name="Klenk H.P."/>
            <person name="Kyrpides N.C."/>
        </authorList>
    </citation>
    <scope>NUCLEOTIDE SEQUENCE [LARGE SCALE GENOMIC DNA]</scope>
    <source>
        <strain evidence="3">DSM 11293 / JCM 15392 / SEBR 4228</strain>
    </source>
</reference>
<evidence type="ECO:0000313" key="3">
    <source>
        <dbReference type="Proteomes" id="UP000002318"/>
    </source>
</evidence>
<keyword evidence="3" id="KW-1185">Reference proteome</keyword>
<feature type="signal peptide" evidence="1">
    <location>
        <begin position="1"/>
        <end position="22"/>
    </location>
</feature>
<dbReference type="eggNOG" id="ENOG5033UPB">
    <property type="taxonomic scope" value="Bacteria"/>
</dbReference>
<dbReference type="AlphaFoldDB" id="E1R922"/>
<gene>
    <name evidence="2" type="ordered locus">Spirs_3906</name>
</gene>
<dbReference type="EMBL" id="CP002116">
    <property type="protein sequence ID" value="ADK82991.1"/>
    <property type="molecule type" value="Genomic_DNA"/>
</dbReference>
<dbReference type="STRING" id="573413.Spirs_3906"/>
<keyword evidence="1" id="KW-0732">Signal</keyword>
<name>E1R922_SEDSS</name>
<dbReference type="OrthoDB" id="354626at2"/>
<dbReference type="Proteomes" id="UP000002318">
    <property type="component" value="Chromosome"/>
</dbReference>
<organism evidence="2 3">
    <name type="scientific">Sediminispirochaeta smaragdinae (strain DSM 11293 / JCM 15392 / SEBR 4228)</name>
    <name type="common">Spirochaeta smaragdinae</name>
    <dbReference type="NCBI Taxonomy" id="573413"/>
    <lineage>
        <taxon>Bacteria</taxon>
        <taxon>Pseudomonadati</taxon>
        <taxon>Spirochaetota</taxon>
        <taxon>Spirochaetia</taxon>
        <taxon>Spirochaetales</taxon>
        <taxon>Spirochaetaceae</taxon>
        <taxon>Sediminispirochaeta</taxon>
    </lineage>
</organism>
<dbReference type="RefSeq" id="WP_013256450.1">
    <property type="nucleotide sequence ID" value="NC_014364.1"/>
</dbReference>
<protein>
    <submittedName>
        <fullName evidence="2">Uncharacterized protein</fullName>
    </submittedName>
</protein>